<dbReference type="Proteomes" id="UP000242869">
    <property type="component" value="Unassembled WGS sequence"/>
</dbReference>
<evidence type="ECO:0000256" key="3">
    <source>
        <dbReference type="PIRSR" id="PIRSR000390-2"/>
    </source>
</evidence>
<name>A0A1I4VBD4_9NEIS</name>
<dbReference type="GO" id="GO:0008483">
    <property type="term" value="F:transaminase activity"/>
    <property type="evidence" value="ECO:0007669"/>
    <property type="project" value="TreeGrafter"/>
</dbReference>
<dbReference type="SUPFAM" id="SSF53383">
    <property type="entry name" value="PLP-dependent transferases"/>
    <property type="match status" value="1"/>
</dbReference>
<dbReference type="RefSeq" id="WP_091189875.1">
    <property type="nucleotide sequence ID" value="NZ_FOVE01000001.1"/>
</dbReference>
<organism evidence="5 6">
    <name type="scientific">Formivibrio citricus</name>
    <dbReference type="NCBI Taxonomy" id="83765"/>
    <lineage>
        <taxon>Bacteria</taxon>
        <taxon>Pseudomonadati</taxon>
        <taxon>Pseudomonadota</taxon>
        <taxon>Betaproteobacteria</taxon>
        <taxon>Neisseriales</taxon>
        <taxon>Chitinibacteraceae</taxon>
        <taxon>Formivibrio</taxon>
    </lineage>
</organism>
<proteinExistence type="inferred from homology"/>
<feature type="modified residue" description="N6-(pyridoxal phosphate)lysine" evidence="3">
    <location>
        <position position="206"/>
    </location>
</feature>
<keyword evidence="6" id="KW-1185">Reference proteome</keyword>
<feature type="active site" description="Proton acceptor" evidence="2">
    <location>
        <position position="206"/>
    </location>
</feature>
<dbReference type="InterPro" id="IPR000653">
    <property type="entry name" value="DegT/StrS_aminotransferase"/>
</dbReference>
<dbReference type="PIRSF" id="PIRSF000390">
    <property type="entry name" value="PLP_StrS"/>
    <property type="match status" value="1"/>
</dbReference>
<dbReference type="GO" id="GO:0000271">
    <property type="term" value="P:polysaccharide biosynthetic process"/>
    <property type="evidence" value="ECO:0007669"/>
    <property type="project" value="TreeGrafter"/>
</dbReference>
<keyword evidence="3 4" id="KW-0663">Pyridoxal phosphate</keyword>
<evidence type="ECO:0000256" key="2">
    <source>
        <dbReference type="PIRSR" id="PIRSR000390-1"/>
    </source>
</evidence>
<accession>A0A1I4VBD4</accession>
<dbReference type="Gene3D" id="3.40.640.10">
    <property type="entry name" value="Type I PLP-dependent aspartate aminotransferase-like (Major domain)"/>
    <property type="match status" value="1"/>
</dbReference>
<dbReference type="PANTHER" id="PTHR30244">
    <property type="entry name" value="TRANSAMINASE"/>
    <property type="match status" value="1"/>
</dbReference>
<dbReference type="Gene3D" id="3.90.1150.10">
    <property type="entry name" value="Aspartate Aminotransferase, domain 1"/>
    <property type="match status" value="1"/>
</dbReference>
<dbReference type="InterPro" id="IPR015421">
    <property type="entry name" value="PyrdxlP-dep_Trfase_major"/>
</dbReference>
<evidence type="ECO:0000313" key="5">
    <source>
        <dbReference type="EMBL" id="SFM98474.1"/>
    </source>
</evidence>
<dbReference type="AlphaFoldDB" id="A0A1I4VBD4"/>
<evidence type="ECO:0000313" key="6">
    <source>
        <dbReference type="Proteomes" id="UP000242869"/>
    </source>
</evidence>
<dbReference type="GO" id="GO:0030170">
    <property type="term" value="F:pyridoxal phosphate binding"/>
    <property type="evidence" value="ECO:0007669"/>
    <property type="project" value="TreeGrafter"/>
</dbReference>
<dbReference type="OrthoDB" id="9804264at2"/>
<dbReference type="CDD" id="cd00616">
    <property type="entry name" value="AHBA_syn"/>
    <property type="match status" value="1"/>
</dbReference>
<sequence>MKSELALLGGEPVRTQPLPAYNTLGEEERRAVNGVLDGAILSKFLGTWSADFYGGERVQLLERAWEKHFDVAHAVSMNSATSGLYAAVGAAGVGPGDEVIVSPYTMSASAAAAVVYGGIPVFADIDPDSYCISAETIAPKITPRTRAIIVVDIFGHPADMDPIMELARQHNLIVIEDTAQAPGAKYKGRWAGTLGHIGVFSLNYHKTIHCGEGGVAVTNDPRLADRMRLIRNHAETVVKTKGETDIVNMIGFNYRMTEIEAAIAFEQLKKLDKLVAPRQRNAARLTERLLRLPGLIPPKSMGEIEHGYYVYAIQYDAALHGVSRSRFVAALRAEGLPVGEGYVEPLYLQPMYQQRIGFGKNGFPFTYPSYQGTLDYRRGLCPVTETMHFEKLVYADYIHAGLNDQDIDDIATAFEKVIGHIKELTEAS</sequence>
<dbReference type="PANTHER" id="PTHR30244:SF34">
    <property type="entry name" value="DTDP-4-AMINO-4,6-DIDEOXYGALACTOSE TRANSAMINASE"/>
    <property type="match status" value="1"/>
</dbReference>
<evidence type="ECO:0000256" key="1">
    <source>
        <dbReference type="ARBA" id="ARBA00037999"/>
    </source>
</evidence>
<dbReference type="InterPro" id="IPR015422">
    <property type="entry name" value="PyrdxlP-dep_Trfase_small"/>
</dbReference>
<reference evidence="6" key="1">
    <citation type="submission" date="2016-10" db="EMBL/GenBank/DDBJ databases">
        <authorList>
            <person name="Varghese N."/>
            <person name="Submissions S."/>
        </authorList>
    </citation>
    <scope>NUCLEOTIDE SEQUENCE [LARGE SCALE GENOMIC DNA]</scope>
    <source>
        <strain evidence="6">DSM 6150</strain>
    </source>
</reference>
<evidence type="ECO:0000256" key="4">
    <source>
        <dbReference type="RuleBase" id="RU004508"/>
    </source>
</evidence>
<dbReference type="STRING" id="83765.SAMN05660284_00209"/>
<dbReference type="Pfam" id="PF01041">
    <property type="entry name" value="DegT_DnrJ_EryC1"/>
    <property type="match status" value="1"/>
</dbReference>
<gene>
    <name evidence="5" type="ORF">SAMN05660284_00209</name>
</gene>
<protein>
    <submittedName>
        <fullName evidence="5">dTDP-4-amino-4,6-dideoxygalactose transaminase</fullName>
    </submittedName>
</protein>
<dbReference type="InterPro" id="IPR015424">
    <property type="entry name" value="PyrdxlP-dep_Trfase"/>
</dbReference>
<dbReference type="EMBL" id="FOVE01000001">
    <property type="protein sequence ID" value="SFM98474.1"/>
    <property type="molecule type" value="Genomic_DNA"/>
</dbReference>
<comment type="similarity">
    <text evidence="1 4">Belongs to the DegT/DnrJ/EryC1 family.</text>
</comment>